<evidence type="ECO:0000313" key="2">
    <source>
        <dbReference type="EMBL" id="MBB5158290.1"/>
    </source>
</evidence>
<proteinExistence type="predicted"/>
<accession>A0A840QEL0</accession>
<organism evidence="2 3">
    <name type="scientific">Saccharopolyspora phatthalungensis</name>
    <dbReference type="NCBI Taxonomy" id="664693"/>
    <lineage>
        <taxon>Bacteria</taxon>
        <taxon>Bacillati</taxon>
        <taxon>Actinomycetota</taxon>
        <taxon>Actinomycetes</taxon>
        <taxon>Pseudonocardiales</taxon>
        <taxon>Pseudonocardiaceae</taxon>
        <taxon>Saccharopolyspora</taxon>
    </lineage>
</organism>
<name>A0A840QEL0_9PSEU</name>
<feature type="region of interest" description="Disordered" evidence="1">
    <location>
        <begin position="79"/>
        <end position="104"/>
    </location>
</feature>
<sequence length="104" mass="10481">MAEIATSASASSERGTTASISAHTCARLTDSTTSPASAACSAKSSCAPVTSHNTPNAATSFADAFPSLGRVRSFSLADSRSARASSFEEISTSSRSRASSTARV</sequence>
<dbReference type="AlphaFoldDB" id="A0A840QEL0"/>
<keyword evidence="3" id="KW-1185">Reference proteome</keyword>
<comment type="caution">
    <text evidence="2">The sequence shown here is derived from an EMBL/GenBank/DDBJ whole genome shotgun (WGS) entry which is preliminary data.</text>
</comment>
<dbReference type="EMBL" id="JACHIW010000002">
    <property type="protein sequence ID" value="MBB5158290.1"/>
    <property type="molecule type" value="Genomic_DNA"/>
</dbReference>
<dbReference type="RefSeq" id="WP_246471877.1">
    <property type="nucleotide sequence ID" value="NZ_JACHIW010000002.1"/>
</dbReference>
<gene>
    <name evidence="2" type="ORF">BJ970_005889</name>
</gene>
<dbReference type="Proteomes" id="UP000584374">
    <property type="component" value="Unassembled WGS sequence"/>
</dbReference>
<reference evidence="2 3" key="1">
    <citation type="submission" date="2020-08" db="EMBL/GenBank/DDBJ databases">
        <title>Sequencing the genomes of 1000 actinobacteria strains.</title>
        <authorList>
            <person name="Klenk H.-P."/>
        </authorList>
    </citation>
    <scope>NUCLEOTIDE SEQUENCE [LARGE SCALE GENOMIC DNA]</scope>
    <source>
        <strain evidence="2 3">DSM 45584</strain>
    </source>
</reference>
<protein>
    <submittedName>
        <fullName evidence="2">Uncharacterized protein</fullName>
    </submittedName>
</protein>
<evidence type="ECO:0000256" key="1">
    <source>
        <dbReference type="SAM" id="MobiDB-lite"/>
    </source>
</evidence>
<evidence type="ECO:0000313" key="3">
    <source>
        <dbReference type="Proteomes" id="UP000584374"/>
    </source>
</evidence>